<feature type="domain" description="UvrD-like helicase C-terminal" evidence="14">
    <location>
        <begin position="291"/>
        <end position="524"/>
    </location>
</feature>
<dbReference type="CDD" id="cd18807">
    <property type="entry name" value="SF1_C_UvrD"/>
    <property type="match status" value="1"/>
</dbReference>
<keyword evidence="4 11" id="KW-0347">Helicase</keyword>
<evidence type="ECO:0000256" key="7">
    <source>
        <dbReference type="ARBA" id="ARBA00023235"/>
    </source>
</evidence>
<organism evidence="15 16">
    <name type="scientific">Candidatus Amesbacteria bacterium GW2011_GWA1_47_16</name>
    <dbReference type="NCBI Taxonomy" id="1618353"/>
    <lineage>
        <taxon>Bacteria</taxon>
        <taxon>Candidatus Amesiibacteriota</taxon>
    </lineage>
</organism>
<evidence type="ECO:0000259" key="13">
    <source>
        <dbReference type="PROSITE" id="PS51198"/>
    </source>
</evidence>
<dbReference type="Pfam" id="PF00580">
    <property type="entry name" value="UvrD-helicase"/>
    <property type="match status" value="1"/>
</dbReference>
<keyword evidence="7" id="KW-0413">Isomerase</keyword>
<evidence type="ECO:0000256" key="11">
    <source>
        <dbReference type="PROSITE-ProRule" id="PRU00560"/>
    </source>
</evidence>
<dbReference type="InterPro" id="IPR014016">
    <property type="entry name" value="UvrD-like_ATP-bd"/>
</dbReference>
<keyword evidence="6" id="KW-0238">DNA-binding</keyword>
<evidence type="ECO:0000256" key="5">
    <source>
        <dbReference type="ARBA" id="ARBA00022840"/>
    </source>
</evidence>
<dbReference type="GO" id="GO:0005829">
    <property type="term" value="C:cytosol"/>
    <property type="evidence" value="ECO:0007669"/>
    <property type="project" value="TreeGrafter"/>
</dbReference>
<dbReference type="InterPro" id="IPR027417">
    <property type="entry name" value="P-loop_NTPase"/>
</dbReference>
<keyword evidence="3 11" id="KW-0378">Hydrolase</keyword>
<evidence type="ECO:0000256" key="1">
    <source>
        <dbReference type="ARBA" id="ARBA00009922"/>
    </source>
</evidence>
<evidence type="ECO:0000256" key="2">
    <source>
        <dbReference type="ARBA" id="ARBA00022741"/>
    </source>
</evidence>
<feature type="region of interest" description="Disordered" evidence="12">
    <location>
        <begin position="611"/>
        <end position="639"/>
    </location>
</feature>
<dbReference type="PANTHER" id="PTHR11070">
    <property type="entry name" value="UVRD / RECB / PCRA DNA HELICASE FAMILY MEMBER"/>
    <property type="match status" value="1"/>
</dbReference>
<protein>
    <recommendedName>
        <fullName evidence="9">DNA 3'-5' helicase</fullName>
        <ecNumber evidence="9">5.6.2.4</ecNumber>
    </recommendedName>
</protein>
<name>A0A0G1S271_9BACT</name>
<evidence type="ECO:0000256" key="6">
    <source>
        <dbReference type="ARBA" id="ARBA00023125"/>
    </source>
</evidence>
<proteinExistence type="inferred from homology"/>
<dbReference type="GO" id="GO:0005524">
    <property type="term" value="F:ATP binding"/>
    <property type="evidence" value="ECO:0007669"/>
    <property type="project" value="UniProtKB-UniRule"/>
</dbReference>
<evidence type="ECO:0000256" key="10">
    <source>
        <dbReference type="ARBA" id="ARBA00048988"/>
    </source>
</evidence>
<feature type="compositionally biased region" description="Basic and acidic residues" evidence="12">
    <location>
        <begin position="629"/>
        <end position="639"/>
    </location>
</feature>
<evidence type="ECO:0000256" key="4">
    <source>
        <dbReference type="ARBA" id="ARBA00022806"/>
    </source>
</evidence>
<comment type="caution">
    <text evidence="15">The sequence shown here is derived from an EMBL/GenBank/DDBJ whole genome shotgun (WGS) entry which is preliminary data.</text>
</comment>
<dbReference type="GO" id="GO:0003677">
    <property type="term" value="F:DNA binding"/>
    <property type="evidence" value="ECO:0007669"/>
    <property type="project" value="UniProtKB-KW"/>
</dbReference>
<dbReference type="Proteomes" id="UP000034364">
    <property type="component" value="Unassembled WGS sequence"/>
</dbReference>
<dbReference type="InterPro" id="IPR000212">
    <property type="entry name" value="DNA_helicase_UvrD/REP"/>
</dbReference>
<dbReference type="Gene3D" id="1.10.486.10">
    <property type="entry name" value="PCRA, domain 4"/>
    <property type="match status" value="1"/>
</dbReference>
<reference evidence="15 16" key="1">
    <citation type="journal article" date="2015" name="Nature">
        <title>rRNA introns, odd ribosomes, and small enigmatic genomes across a large radiation of phyla.</title>
        <authorList>
            <person name="Brown C.T."/>
            <person name="Hug L.A."/>
            <person name="Thomas B.C."/>
            <person name="Sharon I."/>
            <person name="Castelle C.J."/>
            <person name="Singh A."/>
            <person name="Wilkins M.J."/>
            <person name="Williams K.H."/>
            <person name="Banfield J.F."/>
        </authorList>
    </citation>
    <scope>NUCLEOTIDE SEQUENCE [LARGE SCALE GENOMIC DNA]</scope>
</reference>
<dbReference type="GO" id="GO:0000725">
    <property type="term" value="P:recombinational repair"/>
    <property type="evidence" value="ECO:0007669"/>
    <property type="project" value="TreeGrafter"/>
</dbReference>
<dbReference type="Gene3D" id="1.10.10.160">
    <property type="match status" value="1"/>
</dbReference>
<keyword evidence="2 11" id="KW-0547">Nucleotide-binding</keyword>
<dbReference type="PANTHER" id="PTHR11070:SF2">
    <property type="entry name" value="ATP-DEPENDENT DNA HELICASE SRS2"/>
    <property type="match status" value="1"/>
</dbReference>
<evidence type="ECO:0000256" key="12">
    <source>
        <dbReference type="SAM" id="MobiDB-lite"/>
    </source>
</evidence>
<dbReference type="GO" id="GO:0016887">
    <property type="term" value="F:ATP hydrolysis activity"/>
    <property type="evidence" value="ECO:0007669"/>
    <property type="project" value="RHEA"/>
</dbReference>
<dbReference type="InterPro" id="IPR013986">
    <property type="entry name" value="DExx_box_DNA_helicase_dom_sf"/>
</dbReference>
<evidence type="ECO:0000259" key="14">
    <source>
        <dbReference type="PROSITE" id="PS51217"/>
    </source>
</evidence>
<dbReference type="PROSITE" id="PS51198">
    <property type="entry name" value="UVRD_HELICASE_ATP_BIND"/>
    <property type="match status" value="1"/>
</dbReference>
<evidence type="ECO:0000313" key="16">
    <source>
        <dbReference type="Proteomes" id="UP000034364"/>
    </source>
</evidence>
<evidence type="ECO:0000256" key="3">
    <source>
        <dbReference type="ARBA" id="ARBA00022801"/>
    </source>
</evidence>
<comment type="catalytic activity">
    <reaction evidence="10">
        <text>ATP + H2O = ADP + phosphate + H(+)</text>
        <dbReference type="Rhea" id="RHEA:13065"/>
        <dbReference type="ChEBI" id="CHEBI:15377"/>
        <dbReference type="ChEBI" id="CHEBI:15378"/>
        <dbReference type="ChEBI" id="CHEBI:30616"/>
        <dbReference type="ChEBI" id="CHEBI:43474"/>
        <dbReference type="ChEBI" id="CHEBI:456216"/>
        <dbReference type="EC" id="5.6.2.4"/>
    </reaction>
</comment>
<dbReference type="InterPro" id="IPR014017">
    <property type="entry name" value="DNA_helicase_UvrD-like_C"/>
</dbReference>
<sequence>MQILRELNQAQQEAVIFRGQPLLILAGAGSGKTRVLTYRTAYLIAEGLARPESILLLTFTNKAAGEMLRRVEVLLKQLGTPLGQGFVGQGGTFHSFCAKILRRYGQEIGVDSNFVIFDEGDQLDTIKRAMDLAGIDSKATRPGGILAAISNAKNELIGPEDYANYSRGDFTQKAARVYLIYQQLLTKYRALDFDDLLVKTVNLLTDSPGTLEILQHQYEYMLVDEYQDTNKAQYEITKRLAQKYRQLTVVGDAAQAIYSWRGADFRNLLLLKQDFPDLMTINLEQNYRSTQVILSGANEVVSKNKNHPVLKLWTAREGGEKITICEAESETEEANFVLRQIISNIQSLRSNSYSDFAVLYRTNAQSRVLEEAFLHSGIPYSLVGGVRFYERKEIKDVLAYLRLILNPGDEVARKRAEKSGKNKLKAFELTFSDYDLKTETLKIVDEVLVTTRYLDQYDPMNEDDAMRLENIKELRSVAAQFPNLPEFLEQIALTEKESKRKSNVQSSMSNAGAVTLMTLHAAKGLEFPTVFMVGMEEGLFPHSRTLLDPTEMEEERRLCYVGMTRAKDKLFMIYARRRLYFGARSSNMVSRFLGDIPEGLIEANKEMRPANKFRNKAGPGESWGFDEEGNWKWKPDDDV</sequence>
<dbReference type="CDD" id="cd17932">
    <property type="entry name" value="DEXQc_UvrD"/>
    <property type="match status" value="1"/>
</dbReference>
<comment type="similarity">
    <text evidence="1">Belongs to the helicase family. UvrD subfamily.</text>
</comment>
<feature type="domain" description="UvrD-like helicase ATP-binding" evidence="13">
    <location>
        <begin position="5"/>
        <end position="290"/>
    </location>
</feature>
<dbReference type="EC" id="5.6.2.4" evidence="9"/>
<dbReference type="Gene3D" id="3.40.50.300">
    <property type="entry name" value="P-loop containing nucleotide triphosphate hydrolases"/>
    <property type="match status" value="3"/>
</dbReference>
<dbReference type="PROSITE" id="PS51217">
    <property type="entry name" value="UVRD_HELICASE_CTER"/>
    <property type="match status" value="1"/>
</dbReference>
<feature type="binding site" evidence="11">
    <location>
        <begin position="26"/>
        <end position="33"/>
    </location>
    <ligand>
        <name>ATP</name>
        <dbReference type="ChEBI" id="CHEBI:30616"/>
    </ligand>
</feature>
<dbReference type="AlphaFoldDB" id="A0A0G1S271"/>
<dbReference type="SUPFAM" id="SSF52540">
    <property type="entry name" value="P-loop containing nucleoside triphosphate hydrolases"/>
    <property type="match status" value="1"/>
</dbReference>
<dbReference type="PATRIC" id="fig|1618353.3.peg.767"/>
<dbReference type="GO" id="GO:0033202">
    <property type="term" value="C:DNA helicase complex"/>
    <property type="evidence" value="ECO:0007669"/>
    <property type="project" value="TreeGrafter"/>
</dbReference>
<accession>A0A0G1S271</accession>
<dbReference type="GO" id="GO:0043138">
    <property type="term" value="F:3'-5' DNA helicase activity"/>
    <property type="evidence" value="ECO:0007669"/>
    <property type="project" value="UniProtKB-EC"/>
</dbReference>
<keyword evidence="5 11" id="KW-0067">ATP-binding</keyword>
<dbReference type="Pfam" id="PF13361">
    <property type="entry name" value="UvrD_C"/>
    <property type="match status" value="2"/>
</dbReference>
<dbReference type="EMBL" id="LCNV01000023">
    <property type="protein sequence ID" value="KKU63476.1"/>
    <property type="molecule type" value="Genomic_DNA"/>
</dbReference>
<evidence type="ECO:0000313" key="15">
    <source>
        <dbReference type="EMBL" id="KKU63476.1"/>
    </source>
</evidence>
<evidence type="ECO:0000256" key="9">
    <source>
        <dbReference type="ARBA" id="ARBA00034808"/>
    </source>
</evidence>
<evidence type="ECO:0000256" key="8">
    <source>
        <dbReference type="ARBA" id="ARBA00034617"/>
    </source>
</evidence>
<comment type="catalytic activity">
    <reaction evidence="8">
        <text>Couples ATP hydrolysis with the unwinding of duplex DNA by translocating in the 3'-5' direction.</text>
        <dbReference type="EC" id="5.6.2.4"/>
    </reaction>
</comment>
<gene>
    <name evidence="15" type="ORF">UX87_C0023G0010</name>
</gene>